<keyword evidence="3" id="KW-0967">Endosome</keyword>
<evidence type="ECO:0000313" key="9">
    <source>
        <dbReference type="Proteomes" id="UP001050691"/>
    </source>
</evidence>
<dbReference type="PANTHER" id="PTHR13027:SF7">
    <property type="entry name" value="VACUOLAR FUSION PROTEIN MON1 HOMOLOG"/>
    <property type="match status" value="1"/>
</dbReference>
<keyword evidence="9" id="KW-1185">Reference proteome</keyword>
<evidence type="ECO:0000259" key="6">
    <source>
        <dbReference type="Pfam" id="PF19037"/>
    </source>
</evidence>
<dbReference type="InterPro" id="IPR043970">
    <property type="entry name" value="FUZ/MON1/HPS1_longin_3"/>
</dbReference>
<name>A0AAV5AMY7_9AGAM</name>
<dbReference type="EMBL" id="BPWL01000008">
    <property type="protein sequence ID" value="GJJ13285.1"/>
    <property type="molecule type" value="Genomic_DNA"/>
</dbReference>
<dbReference type="PRINTS" id="PR01546">
    <property type="entry name" value="YEAST73DUF"/>
</dbReference>
<keyword evidence="3" id="KW-0472">Membrane</keyword>
<dbReference type="InterPro" id="IPR043971">
    <property type="entry name" value="FUZ/MON1/HPS1_longin_2"/>
</dbReference>
<evidence type="ECO:0000313" key="8">
    <source>
        <dbReference type="EMBL" id="GJJ13285.1"/>
    </source>
</evidence>
<keyword evidence="3" id="KW-0653">Protein transport</keyword>
<dbReference type="PANTHER" id="PTHR13027">
    <property type="entry name" value="SAND PROTEIN-RELATED"/>
    <property type="match status" value="1"/>
</dbReference>
<evidence type="ECO:0000256" key="2">
    <source>
        <dbReference type="ARBA" id="ARBA00018132"/>
    </source>
</evidence>
<dbReference type="Proteomes" id="UP001050691">
    <property type="component" value="Unassembled WGS sequence"/>
</dbReference>
<evidence type="ECO:0000256" key="1">
    <source>
        <dbReference type="ARBA" id="ARBA00004380"/>
    </source>
</evidence>
<feature type="domain" description="FUZ/MON1/HPS1 first Longin" evidence="5">
    <location>
        <begin position="131"/>
        <end position="248"/>
    </location>
</feature>
<gene>
    <name evidence="8" type="ORF">Clacol_007536</name>
</gene>
<comment type="subcellular location">
    <subcellularLocation>
        <location evidence="3">Endosome</location>
        <location evidence="3">Multivesicular body membrane</location>
        <topology evidence="3">Peripheral membrane protein</topology>
    </subcellularLocation>
    <subcellularLocation>
        <location evidence="1 3">Prevacuolar compartment membrane</location>
        <topology evidence="1 3">Peripheral membrane protein</topology>
    </subcellularLocation>
    <subcellularLocation>
        <location evidence="3">Vacuole membrane</location>
        <topology evidence="3">Peripheral membrane protein</topology>
    </subcellularLocation>
</comment>
<sequence>MSQGSSTPLPSRVYNPSTMSTTVPSPTSSVINLNLNDGLIIHDAEADNQDVAEDEEQVGGIFTGSSEDSEQRKKILREQLRKTLSSKDLSTLNCRISPDSDPSQQSRTRIPEPSTVDEAIKILEQQFPQRQYFILTDAGKPVFVRSIATNTVSKLVLFVIIVSRPGNAVEDVVAITGITSALISVFADESLSANTPKQDRLRSIQSGSTRITFFLKSPLYYIVISKWGEPESVARLHLEFLHLQILRTESFLHAMISRLQSSIAFQITLSALSVVRMEPMFRSRIGDYLVPSKTGSLDILYILLISENNLITIVRPKRHSIHPSDLQILINAVHTSSVAANSASWLPICLPKFNPQGFVHAYVNFIESDSFSIDGSSIGNKGKQSSNPYNTNTATPTSETNSTSGTDTIAQENNMKTLDDIIDDTMPRKHSIFDPLLSNNKSGMVLLTVCGGGEFDVVRNWSEAVAKVTHSDVISDWKQTDWWRNYENLSIPGLRHFIYKSRVHVQITYPAWEDHYHIDTNRLITLYQKMHDTMHAKSGQKDLSNYSIFELIRKRSLVTQPFELYVALSPMIPKKAAISAANAVARWE</sequence>
<evidence type="ECO:0000256" key="3">
    <source>
        <dbReference type="RuleBase" id="RU367048"/>
    </source>
</evidence>
<dbReference type="GO" id="GO:0032585">
    <property type="term" value="C:multivesicular body membrane"/>
    <property type="evidence" value="ECO:0007669"/>
    <property type="project" value="UniProtKB-SubCell"/>
</dbReference>
<reference evidence="8" key="1">
    <citation type="submission" date="2021-10" db="EMBL/GenBank/DDBJ databases">
        <title>De novo Genome Assembly of Clathrus columnatus (Basidiomycota, Fungi) Using Illumina and Nanopore Sequence Data.</title>
        <authorList>
            <person name="Ogiso-Tanaka E."/>
            <person name="Itagaki H."/>
            <person name="Hosoya T."/>
            <person name="Hosaka K."/>
        </authorList>
    </citation>
    <scope>NUCLEOTIDE SEQUENCE</scope>
    <source>
        <strain evidence="8">MO-923</strain>
    </source>
</reference>
<dbReference type="GO" id="GO:0006914">
    <property type="term" value="P:autophagy"/>
    <property type="evidence" value="ECO:0007669"/>
    <property type="project" value="UniProtKB-UniRule"/>
</dbReference>
<comment type="caution">
    <text evidence="8">The sequence shown here is derived from an EMBL/GenBank/DDBJ whole genome shotgun (WGS) entry which is preliminary data.</text>
</comment>
<evidence type="ECO:0000256" key="4">
    <source>
        <dbReference type="SAM" id="MobiDB-lite"/>
    </source>
</evidence>
<keyword evidence="3" id="KW-0072">Autophagy</keyword>
<dbReference type="AlphaFoldDB" id="A0AAV5AMY7"/>
<dbReference type="InterPro" id="IPR043972">
    <property type="entry name" value="FUZ/MON1/HPS1_longin_1"/>
</dbReference>
<dbReference type="GO" id="GO:0006623">
    <property type="term" value="P:protein targeting to vacuole"/>
    <property type="evidence" value="ECO:0007669"/>
    <property type="project" value="UniProtKB-UniRule"/>
</dbReference>
<feature type="compositionally biased region" description="Polar residues" evidence="4">
    <location>
        <begin position="382"/>
        <end position="414"/>
    </location>
</feature>
<dbReference type="Pfam" id="PF19038">
    <property type="entry name" value="Fuz_longin_3"/>
    <property type="match status" value="1"/>
</dbReference>
<keyword evidence="3" id="KW-0813">Transport</keyword>
<protein>
    <recommendedName>
        <fullName evidence="2 3">Vacuolar fusion protein MON1</fullName>
    </recommendedName>
</protein>
<feature type="region of interest" description="Disordered" evidence="4">
    <location>
        <begin position="1"/>
        <end position="27"/>
    </location>
</feature>
<feature type="region of interest" description="Disordered" evidence="4">
    <location>
        <begin position="92"/>
        <end position="112"/>
    </location>
</feature>
<dbReference type="GO" id="GO:0000329">
    <property type="term" value="C:fungal-type vacuole membrane"/>
    <property type="evidence" value="ECO:0007669"/>
    <property type="project" value="TreeGrafter"/>
</dbReference>
<feature type="compositionally biased region" description="Polar residues" evidence="4">
    <location>
        <begin position="92"/>
        <end position="108"/>
    </location>
</feature>
<feature type="domain" description="FUZ/MON1/HPS1 third Longin" evidence="7">
    <location>
        <begin position="493"/>
        <end position="587"/>
    </location>
</feature>
<feature type="domain" description="FUZ/MON1/HPS1 second Longin" evidence="6">
    <location>
        <begin position="299"/>
        <end position="369"/>
    </location>
</feature>
<feature type="region of interest" description="Disordered" evidence="4">
    <location>
        <begin position="377"/>
        <end position="414"/>
    </location>
</feature>
<keyword evidence="3" id="KW-0926">Vacuole</keyword>
<evidence type="ECO:0000259" key="5">
    <source>
        <dbReference type="Pfam" id="PF19036"/>
    </source>
</evidence>
<evidence type="ECO:0000259" key="7">
    <source>
        <dbReference type="Pfam" id="PF19038"/>
    </source>
</evidence>
<dbReference type="GO" id="GO:0016192">
    <property type="term" value="P:vesicle-mediated transport"/>
    <property type="evidence" value="ECO:0007669"/>
    <property type="project" value="InterPro"/>
</dbReference>
<organism evidence="8 9">
    <name type="scientific">Clathrus columnatus</name>
    <dbReference type="NCBI Taxonomy" id="1419009"/>
    <lineage>
        <taxon>Eukaryota</taxon>
        <taxon>Fungi</taxon>
        <taxon>Dikarya</taxon>
        <taxon>Basidiomycota</taxon>
        <taxon>Agaricomycotina</taxon>
        <taxon>Agaricomycetes</taxon>
        <taxon>Phallomycetidae</taxon>
        <taxon>Phallales</taxon>
        <taxon>Clathraceae</taxon>
        <taxon>Clathrus</taxon>
    </lineage>
</organism>
<accession>A0AAV5AMY7</accession>
<proteinExistence type="inferred from homology"/>
<feature type="compositionally biased region" description="Low complexity" evidence="4">
    <location>
        <begin position="16"/>
        <end position="27"/>
    </location>
</feature>
<comment type="function">
    <text evidence="3">Required for multiple vacuole delivery pathways including the cytoplasm to vacuole transport (Cvt), autophagy, pexophagy and endocytosis.</text>
</comment>
<dbReference type="Pfam" id="PF19037">
    <property type="entry name" value="Fuz_longin_2"/>
    <property type="match status" value="1"/>
</dbReference>
<comment type="similarity">
    <text evidence="3">Belongs to the MON1/SAND family.</text>
</comment>
<dbReference type="GO" id="GO:0035658">
    <property type="term" value="C:Mon1-Ccz1 complex"/>
    <property type="evidence" value="ECO:0007669"/>
    <property type="project" value="TreeGrafter"/>
</dbReference>
<dbReference type="Pfam" id="PF19036">
    <property type="entry name" value="Fuz_longin_1"/>
    <property type="match status" value="1"/>
</dbReference>
<dbReference type="InterPro" id="IPR004353">
    <property type="entry name" value="Mon1"/>
</dbReference>